<feature type="domain" description="Helicase ATP-binding" evidence="13">
    <location>
        <begin position="187"/>
        <end position="352"/>
    </location>
</feature>
<dbReference type="InterPro" id="IPR027417">
    <property type="entry name" value="P-loop_NTPase"/>
</dbReference>
<dbReference type="SUPFAM" id="SSF82708">
    <property type="entry name" value="R3H domain"/>
    <property type="match status" value="1"/>
</dbReference>
<dbReference type="CDD" id="cd17917">
    <property type="entry name" value="DEXHc_RHA-like"/>
    <property type="match status" value="1"/>
</dbReference>
<evidence type="ECO:0000256" key="8">
    <source>
        <dbReference type="ARBA" id="ARBA00022871"/>
    </source>
</evidence>
<feature type="compositionally biased region" description="Polar residues" evidence="11">
    <location>
        <begin position="1448"/>
        <end position="1460"/>
    </location>
</feature>
<keyword evidence="16" id="KW-1185">Reference proteome</keyword>
<feature type="region of interest" description="Disordered" evidence="11">
    <location>
        <begin position="425"/>
        <end position="448"/>
    </location>
</feature>
<proteinExistence type="inferred from homology"/>
<dbReference type="CDD" id="cd02325">
    <property type="entry name" value="R3H"/>
    <property type="match status" value="1"/>
</dbReference>
<dbReference type="EMBL" id="PDUG01000001">
    <property type="protein sequence ID" value="PIC50058.1"/>
    <property type="molecule type" value="Genomic_DNA"/>
</dbReference>
<keyword evidence="8" id="KW-0744">Spermatogenesis</keyword>
<dbReference type="PANTHER" id="PTHR18934">
    <property type="entry name" value="ATP-DEPENDENT RNA HELICASE"/>
    <property type="match status" value="1"/>
</dbReference>
<feature type="compositionally biased region" description="Acidic residues" evidence="11">
    <location>
        <begin position="882"/>
        <end position="897"/>
    </location>
</feature>
<dbReference type="GO" id="GO:0051321">
    <property type="term" value="P:meiotic cell cycle"/>
    <property type="evidence" value="ECO:0007669"/>
    <property type="project" value="UniProtKB-KW"/>
</dbReference>
<keyword evidence="5" id="KW-0547">Nucleotide-binding</keyword>
<evidence type="ECO:0000256" key="11">
    <source>
        <dbReference type="SAM" id="MobiDB-lite"/>
    </source>
</evidence>
<dbReference type="PANTHER" id="PTHR18934:SF213">
    <property type="entry name" value="3'-5' RNA HELICASE YTHDC2"/>
    <property type="match status" value="1"/>
</dbReference>
<evidence type="ECO:0000313" key="15">
    <source>
        <dbReference type="EMBL" id="PIC50058.1"/>
    </source>
</evidence>
<dbReference type="Pfam" id="PF07717">
    <property type="entry name" value="OB_NTP_bind"/>
    <property type="match status" value="1"/>
</dbReference>
<evidence type="ECO:0000259" key="13">
    <source>
        <dbReference type="PROSITE" id="PS51192"/>
    </source>
</evidence>
<dbReference type="CDD" id="cd18791">
    <property type="entry name" value="SF2_C_RHA"/>
    <property type="match status" value="1"/>
</dbReference>
<dbReference type="PROSITE" id="PS51192">
    <property type="entry name" value="HELICASE_ATP_BIND_1"/>
    <property type="match status" value="1"/>
</dbReference>
<comment type="caution">
    <text evidence="15">The sequence shown here is derived from an EMBL/GenBank/DDBJ whole genome shotgun (WGS) entry which is preliminary data.</text>
</comment>
<comment type="similarity">
    <text evidence="1">Belongs to the DEAD box helicase family. DEAH subfamily.</text>
</comment>
<keyword evidence="8" id="KW-0221">Differentiation</keyword>
<evidence type="ECO:0000313" key="16">
    <source>
        <dbReference type="Proteomes" id="UP000230233"/>
    </source>
</evidence>
<gene>
    <name evidence="15" type="primary">Cni-F52B5.3</name>
    <name evidence="15" type="synonym">Cnig_chr_I.g1112</name>
    <name evidence="15" type="ORF">B9Z55_001112</name>
</gene>
<feature type="region of interest" description="Disordered" evidence="11">
    <location>
        <begin position="874"/>
        <end position="897"/>
    </location>
</feature>
<feature type="region of interest" description="Disordered" evidence="11">
    <location>
        <begin position="1248"/>
        <end position="1362"/>
    </location>
</feature>
<feature type="compositionally biased region" description="Polar residues" evidence="11">
    <location>
        <begin position="425"/>
        <end position="436"/>
    </location>
</feature>
<reference evidence="16" key="1">
    <citation type="submission" date="2017-10" db="EMBL/GenBank/DDBJ databases">
        <title>Rapid genome shrinkage in a self-fertile nematode reveals novel sperm competition proteins.</title>
        <authorList>
            <person name="Yin D."/>
            <person name="Schwarz E.M."/>
            <person name="Thomas C.G."/>
            <person name="Felde R.L."/>
            <person name="Korf I.F."/>
            <person name="Cutter A.D."/>
            <person name="Schartner C.M."/>
            <person name="Ralston E.J."/>
            <person name="Meyer B.J."/>
            <person name="Haag E.S."/>
        </authorList>
    </citation>
    <scope>NUCLEOTIDE SEQUENCE [LARGE SCALE GENOMIC DNA]</scope>
    <source>
        <strain evidence="16">JU1422</strain>
    </source>
</reference>
<dbReference type="GO" id="GO:0007283">
    <property type="term" value="P:spermatogenesis"/>
    <property type="evidence" value="ECO:0007669"/>
    <property type="project" value="UniProtKB-KW"/>
</dbReference>
<dbReference type="GO" id="GO:0003723">
    <property type="term" value="F:RNA binding"/>
    <property type="evidence" value="ECO:0007669"/>
    <property type="project" value="TreeGrafter"/>
</dbReference>
<keyword evidence="7" id="KW-0067">ATP-binding</keyword>
<feature type="compositionally biased region" description="Gly residues" evidence="11">
    <location>
        <begin position="1427"/>
        <end position="1436"/>
    </location>
</feature>
<evidence type="ECO:0000256" key="1">
    <source>
        <dbReference type="ARBA" id="ARBA00008792"/>
    </source>
</evidence>
<sequence length="1460" mass="165164">MSDKQGKKSHGSRNPFRDGGGSKNGSNKLDAGERAIYKAEAKEIIKRFLQSGAMHTTLDVMSREKRKVMHEVAQQNGLSTRSTGKEPNRCIILSYRENRLMRSSLVTTQPIIPSPECLSHLNEFVKANPITEDDMNRFFDQKNAKEFQPKTGSSRNKTGIPPVSACPKDLKKIRDKLPASKYRAKVLKSIDDNEVVIISGGTGCGKTTQVPQFILDDAAEKKKKVRIMVTQPRRLAAISISERVAKERGESLGHTVGYKIRLESRSSEKTLLTYCTTGVLLRMLTSDPVASGITHIIMDEIHEREINTDYLLIALRECLKHRKDLKVILMSATIEGNMQLFSSYFQNQSVDVLRIESRTFDVKTFYIDQILAMSGYQPPEHQVFFSAVEFKTEEWEEEIKEIQKEDKKSSISEAKNGSVATNTQIKQTSRNNSCAKTSAEGVDPVTTSVGNEWSSGHYTCSDGEIIDEKTMGLFFKSTGCPKIPALTVEFLPDSRDSVYVNGVRYNTDKNQSQVLLEKQKLDRNSMPEYPLMYRLDETHSTPRLAIPEPSTLCSESVQITEELIADASPTTIEKTSTPSTASSGLAKFSTDDFGGFGEKQRISQMLEQRFRSQLKSVIPQRTSHYDTNMDKLVENIDFAKLRFAEKYDMFYGTEFENSIDHHLLDHVIKYLADSPVFGTILVFLPGFDDIQLMMGKIDKWKLGLKNMKHVSVIPLHSQMHSINHSDVFKPVTSDTRKIILATNIAEASITIEDVIFVVDTGKVKEKSYNHEAKLSTLSVKPIARSNAEQRSGRAGRVRNGYCIRLYSEAKFNSMPETQMAEMKRAAIYDVTLHAKIFAPNSMRISEFLALAPEPPEEKSIIQSMTFLEQLGAFYRPSNDSGQNEDEQENEETTEEMDPELTDLGRLMARLPLDPQLSRMLLFGLSLKCLAPIVNLVALLASREPYVLAQSDERERQSKMKFEMAELDFSDHLMYIRLCTAFCSKVTNKEQNDFCREHLLNLATMKMVQGTRHQLLQELVRAKVIVAPEKDIMMLLSDSNYNAHSNSWTMVQAAIAAGCYPSIGVSSADSNLKKVQTFNDQKAGLHPSSILKKQIMKLNKQVFSGPRLEYVVFQEMCLMTSDQSLSMKTVTAIPALTALIFTGPIRISQQAVEEHRIIFREGEDEEPLEEEKMSFGAEICTFNLDEWYNVKAENKTMRNFLRLRHKFMQFFLDGITKPHYFGNGTPVAQKKMLEVIRYLLDSEHNNHNYHPVDMPVPTARPFSHKYRPGDGYQKNKYQNNRKEESNQNISFDSRASNHYVNRNQRNNSTAEPTKTLNSDSQFTARIPPGNGYHPNIKTSNHQQITRSMGNSVPETQSAASSSIYHHHDQSWTLNPHSYYSNNNYNGYDIGSNSMYLYGRNQHLGNAQQYSSFNSSHRGSFVPSMGGYTPRGGSGGTGNCSKMFYPSERPSMNNSQRNPRPY</sequence>
<feature type="compositionally biased region" description="Polar residues" evidence="11">
    <location>
        <begin position="1335"/>
        <end position="1362"/>
    </location>
</feature>
<dbReference type="SMART" id="SM00487">
    <property type="entry name" value="DEXDc"/>
    <property type="match status" value="1"/>
</dbReference>
<evidence type="ECO:0000256" key="7">
    <source>
        <dbReference type="ARBA" id="ARBA00022840"/>
    </source>
</evidence>
<dbReference type="STRING" id="1611254.A0A2G5VE51"/>
<dbReference type="PROSITE" id="PS51061">
    <property type="entry name" value="R3H"/>
    <property type="match status" value="1"/>
</dbReference>
<feature type="region of interest" description="Disordered" evidence="11">
    <location>
        <begin position="1422"/>
        <end position="1460"/>
    </location>
</feature>
<dbReference type="Pfam" id="PF00270">
    <property type="entry name" value="DEAD"/>
    <property type="match status" value="1"/>
</dbReference>
<feature type="domain" description="Helicase C-terminal" evidence="14">
    <location>
        <begin position="663"/>
        <end position="838"/>
    </location>
</feature>
<evidence type="ECO:0000256" key="6">
    <source>
        <dbReference type="ARBA" id="ARBA00022806"/>
    </source>
</evidence>
<evidence type="ECO:0000256" key="2">
    <source>
        <dbReference type="ARBA" id="ARBA00012552"/>
    </source>
</evidence>
<feature type="domain" description="R3H" evidence="12">
    <location>
        <begin position="35"/>
        <end position="97"/>
    </location>
</feature>
<dbReference type="InterPro" id="IPR011545">
    <property type="entry name" value="DEAD/DEAH_box_helicase_dom"/>
</dbReference>
<name>A0A2G5VE51_9PELO</name>
<dbReference type="SMART" id="SM00490">
    <property type="entry name" value="HELICc"/>
    <property type="match status" value="1"/>
</dbReference>
<evidence type="ECO:0000256" key="10">
    <source>
        <dbReference type="ARBA" id="ARBA00047984"/>
    </source>
</evidence>
<dbReference type="InterPro" id="IPR001650">
    <property type="entry name" value="Helicase_C-like"/>
</dbReference>
<evidence type="ECO:0000256" key="5">
    <source>
        <dbReference type="ARBA" id="ARBA00022741"/>
    </source>
</evidence>
<dbReference type="Pfam" id="PF01424">
    <property type="entry name" value="R3H"/>
    <property type="match status" value="1"/>
</dbReference>
<dbReference type="Pfam" id="PF00271">
    <property type="entry name" value="Helicase_C"/>
    <property type="match status" value="1"/>
</dbReference>
<dbReference type="InterPro" id="IPR036867">
    <property type="entry name" value="R3H_dom_sf"/>
</dbReference>
<dbReference type="SMART" id="SM00393">
    <property type="entry name" value="R3H"/>
    <property type="match status" value="1"/>
</dbReference>
<keyword evidence="6" id="KW-0378">Hydrolase</keyword>
<dbReference type="InterPro" id="IPR001374">
    <property type="entry name" value="R3H_dom"/>
</dbReference>
<feature type="compositionally biased region" description="Polar residues" evidence="11">
    <location>
        <begin position="1285"/>
        <end position="1322"/>
    </location>
</feature>
<evidence type="ECO:0000259" key="12">
    <source>
        <dbReference type="PROSITE" id="PS51061"/>
    </source>
</evidence>
<dbReference type="Proteomes" id="UP000230233">
    <property type="component" value="Chromosome I"/>
</dbReference>
<evidence type="ECO:0000256" key="4">
    <source>
        <dbReference type="ARBA" id="ARBA00022490"/>
    </source>
</evidence>
<keyword evidence="6" id="KW-0347">Helicase</keyword>
<dbReference type="Gene3D" id="1.20.120.1080">
    <property type="match status" value="1"/>
</dbReference>
<dbReference type="Gene3D" id="3.30.1370.50">
    <property type="entry name" value="R3H-like domain"/>
    <property type="match status" value="1"/>
</dbReference>
<dbReference type="GO" id="GO:0003724">
    <property type="term" value="F:RNA helicase activity"/>
    <property type="evidence" value="ECO:0007669"/>
    <property type="project" value="UniProtKB-EC"/>
</dbReference>
<comment type="catalytic activity">
    <reaction evidence="10">
        <text>ATP + H2O = ADP + phosphate + H(+)</text>
        <dbReference type="Rhea" id="RHEA:13065"/>
        <dbReference type="ChEBI" id="CHEBI:15377"/>
        <dbReference type="ChEBI" id="CHEBI:15378"/>
        <dbReference type="ChEBI" id="CHEBI:30616"/>
        <dbReference type="ChEBI" id="CHEBI:43474"/>
        <dbReference type="ChEBI" id="CHEBI:456216"/>
        <dbReference type="EC" id="3.6.4.13"/>
    </reaction>
</comment>
<dbReference type="Gene3D" id="3.40.50.300">
    <property type="entry name" value="P-loop containing nucleotide triphosphate hydrolases"/>
    <property type="match status" value="2"/>
</dbReference>
<dbReference type="EC" id="3.6.4.13" evidence="2"/>
<dbReference type="InterPro" id="IPR007502">
    <property type="entry name" value="Helicase-assoc_dom"/>
</dbReference>
<evidence type="ECO:0000259" key="14">
    <source>
        <dbReference type="PROSITE" id="PS51194"/>
    </source>
</evidence>
<dbReference type="GO" id="GO:0005524">
    <property type="term" value="F:ATP binding"/>
    <property type="evidence" value="ECO:0007669"/>
    <property type="project" value="UniProtKB-KW"/>
</dbReference>
<protein>
    <recommendedName>
        <fullName evidence="3">Probable ATP-dependent RNA helicase spindle-E</fullName>
        <ecNumber evidence="2">3.6.4.13</ecNumber>
    </recommendedName>
</protein>
<dbReference type="InterPro" id="IPR014001">
    <property type="entry name" value="Helicase_ATP-bd"/>
</dbReference>
<dbReference type="PROSITE" id="PS51194">
    <property type="entry name" value="HELICASE_CTER"/>
    <property type="match status" value="1"/>
</dbReference>
<evidence type="ECO:0000256" key="3">
    <source>
        <dbReference type="ARBA" id="ARBA00013352"/>
    </source>
</evidence>
<evidence type="ECO:0000256" key="9">
    <source>
        <dbReference type="ARBA" id="ARBA00023254"/>
    </source>
</evidence>
<feature type="region of interest" description="Disordered" evidence="11">
    <location>
        <begin position="1"/>
        <end position="29"/>
    </location>
</feature>
<dbReference type="SMART" id="SM00847">
    <property type="entry name" value="HA2"/>
    <property type="match status" value="1"/>
</dbReference>
<dbReference type="SUPFAM" id="SSF52540">
    <property type="entry name" value="P-loop containing nucleoside triphosphate hydrolases"/>
    <property type="match status" value="1"/>
</dbReference>
<keyword evidence="9" id="KW-0469">Meiosis</keyword>
<dbReference type="OrthoDB" id="5600252at2759"/>
<dbReference type="Pfam" id="PF21010">
    <property type="entry name" value="HA2_C"/>
    <property type="match status" value="1"/>
</dbReference>
<dbReference type="FunFam" id="3.40.50.300:FF:001676">
    <property type="entry name" value="DExH-box ATP-dependent RNA helicase DExH7 chloroplastic"/>
    <property type="match status" value="1"/>
</dbReference>
<organism evidence="15 16">
    <name type="scientific">Caenorhabditis nigoni</name>
    <dbReference type="NCBI Taxonomy" id="1611254"/>
    <lineage>
        <taxon>Eukaryota</taxon>
        <taxon>Metazoa</taxon>
        <taxon>Ecdysozoa</taxon>
        <taxon>Nematoda</taxon>
        <taxon>Chromadorea</taxon>
        <taxon>Rhabditida</taxon>
        <taxon>Rhabditina</taxon>
        <taxon>Rhabditomorpha</taxon>
        <taxon>Rhabditoidea</taxon>
        <taxon>Rhabditidae</taxon>
        <taxon>Peloderinae</taxon>
        <taxon>Caenorhabditis</taxon>
    </lineage>
</organism>
<accession>A0A2G5VE51</accession>
<keyword evidence="4" id="KW-0963">Cytoplasm</keyword>
<dbReference type="InterPro" id="IPR011709">
    <property type="entry name" value="DEAD-box_helicase_OB_fold"/>
</dbReference>